<dbReference type="InterPro" id="IPR000073">
    <property type="entry name" value="AB_hydrolase_1"/>
</dbReference>
<organism evidence="2 3">
    <name type="scientific">Aeromicrobium halocynthiae</name>
    <dbReference type="NCBI Taxonomy" id="560557"/>
    <lineage>
        <taxon>Bacteria</taxon>
        <taxon>Bacillati</taxon>
        <taxon>Actinomycetota</taxon>
        <taxon>Actinomycetes</taxon>
        <taxon>Propionibacteriales</taxon>
        <taxon>Nocardioidaceae</taxon>
        <taxon>Aeromicrobium</taxon>
    </lineage>
</organism>
<evidence type="ECO:0000313" key="2">
    <source>
        <dbReference type="EMBL" id="GAA2071411.1"/>
    </source>
</evidence>
<dbReference type="Gene3D" id="3.40.50.1820">
    <property type="entry name" value="alpha/beta hydrolase"/>
    <property type="match status" value="1"/>
</dbReference>
<evidence type="ECO:0000259" key="1">
    <source>
        <dbReference type="Pfam" id="PF00561"/>
    </source>
</evidence>
<proteinExistence type="predicted"/>
<dbReference type="Proteomes" id="UP001501480">
    <property type="component" value="Unassembled WGS sequence"/>
</dbReference>
<evidence type="ECO:0000313" key="3">
    <source>
        <dbReference type="Proteomes" id="UP001501480"/>
    </source>
</evidence>
<dbReference type="InterPro" id="IPR029058">
    <property type="entry name" value="AB_hydrolase_fold"/>
</dbReference>
<dbReference type="GO" id="GO:0016787">
    <property type="term" value="F:hydrolase activity"/>
    <property type="evidence" value="ECO:0007669"/>
    <property type="project" value="UniProtKB-KW"/>
</dbReference>
<feature type="domain" description="AB hydrolase-1" evidence="1">
    <location>
        <begin position="69"/>
        <end position="158"/>
    </location>
</feature>
<keyword evidence="2" id="KW-0378">Hydrolase</keyword>
<comment type="caution">
    <text evidence="2">The sequence shown here is derived from an EMBL/GenBank/DDBJ whole genome shotgun (WGS) entry which is preliminary data.</text>
</comment>
<dbReference type="Pfam" id="PF00561">
    <property type="entry name" value="Abhydrolase_1"/>
    <property type="match status" value="1"/>
</dbReference>
<reference evidence="2 3" key="1">
    <citation type="journal article" date="2019" name="Int. J. Syst. Evol. Microbiol.">
        <title>The Global Catalogue of Microorganisms (GCM) 10K type strain sequencing project: providing services to taxonomists for standard genome sequencing and annotation.</title>
        <authorList>
            <consortium name="The Broad Institute Genomics Platform"/>
            <consortium name="The Broad Institute Genome Sequencing Center for Infectious Disease"/>
            <person name="Wu L."/>
            <person name="Ma J."/>
        </authorList>
    </citation>
    <scope>NUCLEOTIDE SEQUENCE [LARGE SCALE GENOMIC DNA]</scope>
    <source>
        <strain evidence="2 3">JCM 15749</strain>
    </source>
</reference>
<dbReference type="PANTHER" id="PTHR12277:SF79">
    <property type="entry name" value="XAA-PRO DIPEPTIDYL-PEPTIDASE-RELATED"/>
    <property type="match status" value="1"/>
</dbReference>
<accession>A0ABN2VTE1</accession>
<sequence length="265" mass="27828">MILLGTVVAASAALLGLLWAFQRSLVYLPDTASVQAPPEVREVDLATTDGLRLEAWIVEPDATSDRSTAVLYAPGNAGNRAGRLDMGRALAAEGFTVLLLDYRGYGGNPGRPTEDGLANDALAAADLLVAEGFEPARTVYVGESIGTGVVARLQADRPPAGMLLRSPFTDFGAVAAHHLPWAPTGLLLRDRFPLLDDLAGSQVPVSVVRGSKDEVVPTQQSADVARSVENLVEEVVIDGVGHNDPEMFGEPVVAATVRLADRVVG</sequence>
<dbReference type="SUPFAM" id="SSF53474">
    <property type="entry name" value="alpha/beta-Hydrolases"/>
    <property type="match status" value="1"/>
</dbReference>
<gene>
    <name evidence="2" type="ORF">GCM10009821_06430</name>
</gene>
<dbReference type="PANTHER" id="PTHR12277">
    <property type="entry name" value="ALPHA/BETA HYDROLASE DOMAIN-CONTAINING PROTEIN"/>
    <property type="match status" value="1"/>
</dbReference>
<name>A0ABN2VTE1_9ACTN</name>
<keyword evidence="3" id="KW-1185">Reference proteome</keyword>
<dbReference type="EMBL" id="BAAAPY010000001">
    <property type="protein sequence ID" value="GAA2071411.1"/>
    <property type="molecule type" value="Genomic_DNA"/>
</dbReference>
<protein>
    <submittedName>
        <fullName evidence="2">Alpha/beta hydrolase</fullName>
    </submittedName>
</protein>